<comment type="caution">
    <text evidence="5">The sequence shown here is derived from an EMBL/GenBank/DDBJ whole genome shotgun (WGS) entry which is preliminary data.</text>
</comment>
<organism evidence="5 6">
    <name type="scientific">Stenomitos frigidus AS-A4</name>
    <dbReference type="NCBI Taxonomy" id="2933935"/>
    <lineage>
        <taxon>Bacteria</taxon>
        <taxon>Bacillati</taxon>
        <taxon>Cyanobacteriota</taxon>
        <taxon>Cyanophyceae</taxon>
        <taxon>Leptolyngbyales</taxon>
        <taxon>Leptolyngbyaceae</taxon>
        <taxon>Stenomitos</taxon>
    </lineage>
</organism>
<evidence type="ECO:0000256" key="3">
    <source>
        <dbReference type="ARBA" id="ARBA00022801"/>
    </source>
</evidence>
<dbReference type="InterPro" id="IPR036440">
    <property type="entry name" value="Peptidase_C15-like_sf"/>
</dbReference>
<evidence type="ECO:0000313" key="6">
    <source>
        <dbReference type="Proteomes" id="UP001476950"/>
    </source>
</evidence>
<proteinExistence type="inferred from homology"/>
<dbReference type="InterPro" id="IPR016125">
    <property type="entry name" value="Peptidase_C15-like"/>
</dbReference>
<dbReference type="Gene3D" id="3.40.630.20">
    <property type="entry name" value="Peptidase C15, pyroglutamyl peptidase I-like"/>
    <property type="match status" value="1"/>
</dbReference>
<keyword evidence="6" id="KW-1185">Reference proteome</keyword>
<protein>
    <submittedName>
        <fullName evidence="5">Peptidase C15</fullName>
    </submittedName>
</protein>
<evidence type="ECO:0000313" key="5">
    <source>
        <dbReference type="EMBL" id="MEP1059232.1"/>
    </source>
</evidence>
<keyword evidence="3" id="KW-0378">Hydrolase</keyword>
<comment type="similarity">
    <text evidence="1">Belongs to the peptidase C15 family.</text>
</comment>
<keyword evidence="4" id="KW-0788">Thiol protease</keyword>
<gene>
    <name evidence="5" type="ORF">NDI38_12360</name>
</gene>
<sequence>MTSFDIWEPHHVSNASDDLLAAMEQQRLLACIEAKIKLLRKVPVDFALAPQQVIAESDALKPDLILCCGMAESRTLLTLESNGKHQLDAQLDILWTTIDIDRLVEKMLFTKVSHDAGAFVCNHLYYSVLKHIESHQLRCQCLFVHVPVLTKTNLSPILKDFHTLLQMLA</sequence>
<dbReference type="Pfam" id="PF01470">
    <property type="entry name" value="Peptidase_C15"/>
    <property type="match status" value="1"/>
</dbReference>
<evidence type="ECO:0000256" key="4">
    <source>
        <dbReference type="ARBA" id="ARBA00022807"/>
    </source>
</evidence>
<accession>A0ABV0KJ10</accession>
<dbReference type="Proteomes" id="UP001476950">
    <property type="component" value="Unassembled WGS sequence"/>
</dbReference>
<reference evidence="5 6" key="1">
    <citation type="submission" date="2022-04" db="EMBL/GenBank/DDBJ databases">
        <title>Positive selection, recombination, and allopatry shape intraspecific diversity of widespread and dominant cyanobacteria.</title>
        <authorList>
            <person name="Wei J."/>
            <person name="Shu W."/>
            <person name="Hu C."/>
        </authorList>
    </citation>
    <scope>NUCLEOTIDE SEQUENCE [LARGE SCALE GENOMIC DNA]</scope>
    <source>
        <strain evidence="5 6">AS-A4</strain>
    </source>
</reference>
<dbReference type="PANTHER" id="PTHR23402">
    <property type="entry name" value="PROTEASE FAMILY C15 PYROGLUTAMYL-PEPTIDASE I-RELATED"/>
    <property type="match status" value="1"/>
</dbReference>
<evidence type="ECO:0000256" key="2">
    <source>
        <dbReference type="ARBA" id="ARBA00022670"/>
    </source>
</evidence>
<dbReference type="PANTHER" id="PTHR23402:SF1">
    <property type="entry name" value="PYROGLUTAMYL-PEPTIDASE I"/>
    <property type="match status" value="1"/>
</dbReference>
<keyword evidence="2" id="KW-0645">Protease</keyword>
<dbReference type="SUPFAM" id="SSF53182">
    <property type="entry name" value="Pyrrolidone carboxyl peptidase (pyroglutamate aminopeptidase)"/>
    <property type="match status" value="1"/>
</dbReference>
<evidence type="ECO:0000256" key="1">
    <source>
        <dbReference type="ARBA" id="ARBA00006641"/>
    </source>
</evidence>
<dbReference type="EMBL" id="JAMPLM010000009">
    <property type="protein sequence ID" value="MEP1059232.1"/>
    <property type="molecule type" value="Genomic_DNA"/>
</dbReference>
<name>A0ABV0KJ10_9CYAN</name>